<gene>
    <name evidence="4" type="ORF">Desgi_1820</name>
</gene>
<evidence type="ECO:0000259" key="2">
    <source>
        <dbReference type="Pfam" id="PF02481"/>
    </source>
</evidence>
<evidence type="ECO:0000313" key="4">
    <source>
        <dbReference type="EMBL" id="AGL01268.1"/>
    </source>
</evidence>
<dbReference type="Proteomes" id="UP000013520">
    <property type="component" value="Chromosome"/>
</dbReference>
<dbReference type="PANTHER" id="PTHR43022">
    <property type="entry name" value="PROTEIN SMF"/>
    <property type="match status" value="1"/>
</dbReference>
<dbReference type="Gene3D" id="1.10.10.10">
    <property type="entry name" value="Winged helix-like DNA-binding domain superfamily/Winged helix DNA-binding domain"/>
    <property type="match status" value="1"/>
</dbReference>
<dbReference type="eggNOG" id="COG0758">
    <property type="taxonomic scope" value="Bacteria"/>
</dbReference>
<dbReference type="InterPro" id="IPR003488">
    <property type="entry name" value="DprA"/>
</dbReference>
<evidence type="ECO:0000313" key="5">
    <source>
        <dbReference type="Proteomes" id="UP000013520"/>
    </source>
</evidence>
<dbReference type="InterPro" id="IPR036388">
    <property type="entry name" value="WH-like_DNA-bd_sf"/>
</dbReference>
<proteinExistence type="inferred from homology"/>
<evidence type="ECO:0000259" key="3">
    <source>
        <dbReference type="Pfam" id="PF17782"/>
    </source>
</evidence>
<dbReference type="InterPro" id="IPR057666">
    <property type="entry name" value="DrpA_SLOG"/>
</dbReference>
<dbReference type="EMBL" id="CP003273">
    <property type="protein sequence ID" value="AGL01268.1"/>
    <property type="molecule type" value="Genomic_DNA"/>
</dbReference>
<feature type="domain" description="DprA winged helix" evidence="3">
    <location>
        <begin position="306"/>
        <end position="356"/>
    </location>
</feature>
<feature type="domain" description="Smf/DprA SLOG" evidence="2">
    <location>
        <begin position="79"/>
        <end position="287"/>
    </location>
</feature>
<accession>R4KDK8</accession>
<dbReference type="PANTHER" id="PTHR43022:SF1">
    <property type="entry name" value="PROTEIN SMF"/>
    <property type="match status" value="1"/>
</dbReference>
<organism evidence="4 5">
    <name type="scientific">Desulfoscipio gibsoniae DSM 7213</name>
    <dbReference type="NCBI Taxonomy" id="767817"/>
    <lineage>
        <taxon>Bacteria</taxon>
        <taxon>Bacillati</taxon>
        <taxon>Bacillota</taxon>
        <taxon>Clostridia</taxon>
        <taxon>Eubacteriales</taxon>
        <taxon>Desulfallaceae</taxon>
        <taxon>Desulfoscipio</taxon>
    </lineage>
</organism>
<dbReference type="AlphaFoldDB" id="R4KDK8"/>
<dbReference type="SUPFAM" id="SSF102405">
    <property type="entry name" value="MCP/YpsA-like"/>
    <property type="match status" value="1"/>
</dbReference>
<protein>
    <submittedName>
        <fullName evidence="4">DNA protecting protein DprA</fullName>
    </submittedName>
</protein>
<dbReference type="GO" id="GO:0009294">
    <property type="term" value="P:DNA-mediated transformation"/>
    <property type="evidence" value="ECO:0007669"/>
    <property type="project" value="InterPro"/>
</dbReference>
<dbReference type="HOGENOM" id="CLU_029601_1_1_9"/>
<dbReference type="STRING" id="767817.Desgi_1820"/>
<sequence length="364" mass="38794">MNEKIYWLAWHIILAGQARKFWTIMEHFGTAKHAWCAPDSDFNYLAGSRQGNNGAMLVRRKQCDLSKVASYLDDKDTSVIFYHDAEYPGQLKNIYDPPPVLFLRGSEDCLESVSVALVGARKATPYGLSVAEKLAGDLAGAGVAVVSGMARGIDAAAHRGALDAGGSTIAVLGCGVDVIYPRENGRLKSSIMQNGVVISEFPPGTPPDSWHFPVRNRVISGLCKVVVVVEAAERSGALITAHVALEQGRDVMAVPGNITSKLSKGPNALIKQGAAPVLGAGDIVEELGLALIKQPLPSDSANGLKLNDHEKLLLKLLNYEAVSLEVIVQKSGLAAGEVMSALMFLEVKGLIRQMPGRLYALSGK</sequence>
<dbReference type="InterPro" id="IPR041614">
    <property type="entry name" value="DprA_WH"/>
</dbReference>
<dbReference type="KEGG" id="dgi:Desgi_1820"/>
<keyword evidence="5" id="KW-1185">Reference proteome</keyword>
<reference evidence="4 5" key="1">
    <citation type="submission" date="2012-01" db="EMBL/GenBank/DDBJ databases">
        <title>Complete sequence of Desulfotomaculum gibsoniae DSM 7213.</title>
        <authorList>
            <consortium name="US DOE Joint Genome Institute"/>
            <person name="Lucas S."/>
            <person name="Han J."/>
            <person name="Lapidus A."/>
            <person name="Cheng J.-F."/>
            <person name="Goodwin L."/>
            <person name="Pitluck S."/>
            <person name="Peters L."/>
            <person name="Ovchinnikova G."/>
            <person name="Teshima H."/>
            <person name="Detter J.C."/>
            <person name="Han C."/>
            <person name="Tapia R."/>
            <person name="Land M."/>
            <person name="Hauser L."/>
            <person name="Kyrpides N."/>
            <person name="Ivanova N."/>
            <person name="Pagani I."/>
            <person name="Parshina S."/>
            <person name="Plugge C."/>
            <person name="Muyzer G."/>
            <person name="Kuever J."/>
            <person name="Ivanova A."/>
            <person name="Nazina T."/>
            <person name="Klenk H.-P."/>
            <person name="Brambilla E."/>
            <person name="Spring S."/>
            <person name="Stams A.F."/>
            <person name="Woyke T."/>
        </authorList>
    </citation>
    <scope>NUCLEOTIDE SEQUENCE [LARGE SCALE GENOMIC DNA]</scope>
    <source>
        <strain evidence="4 5">DSM 7213</strain>
    </source>
</reference>
<dbReference type="OrthoDB" id="9785707at2"/>
<name>R4KDK8_9FIRM</name>
<dbReference type="RefSeq" id="WP_006522448.1">
    <property type="nucleotide sequence ID" value="NC_021184.1"/>
</dbReference>
<dbReference type="Gene3D" id="3.40.50.450">
    <property type="match status" value="1"/>
</dbReference>
<comment type="similarity">
    <text evidence="1">Belongs to the DprA/Smf family.</text>
</comment>
<dbReference type="Pfam" id="PF02481">
    <property type="entry name" value="DNA_processg_A"/>
    <property type="match status" value="1"/>
</dbReference>
<dbReference type="Pfam" id="PF17782">
    <property type="entry name" value="WHD_DprA"/>
    <property type="match status" value="1"/>
</dbReference>
<dbReference type="NCBIfam" id="TIGR00732">
    <property type="entry name" value="dprA"/>
    <property type="match status" value="1"/>
</dbReference>
<evidence type="ECO:0000256" key="1">
    <source>
        <dbReference type="ARBA" id="ARBA00006525"/>
    </source>
</evidence>